<feature type="region of interest" description="Disordered" evidence="1">
    <location>
        <begin position="1"/>
        <end position="138"/>
    </location>
</feature>
<feature type="compositionally biased region" description="Basic and acidic residues" evidence="1">
    <location>
        <begin position="109"/>
        <end position="120"/>
    </location>
</feature>
<organism evidence="2 3">
    <name type="scientific">Cudoniella acicularis</name>
    <dbReference type="NCBI Taxonomy" id="354080"/>
    <lineage>
        <taxon>Eukaryota</taxon>
        <taxon>Fungi</taxon>
        <taxon>Dikarya</taxon>
        <taxon>Ascomycota</taxon>
        <taxon>Pezizomycotina</taxon>
        <taxon>Leotiomycetes</taxon>
        <taxon>Helotiales</taxon>
        <taxon>Tricladiaceae</taxon>
        <taxon>Cudoniella</taxon>
    </lineage>
</organism>
<sequence length="227" mass="25511">MPFQNLRSELERRQESAASASKNWRKTTAAVPTTNPFAQLPPEDNTSNKSQGATKWRRAEENASGWPVPAGSGEPSSQPEPKPEPKTNQKDETRDTPESKFSVLTLTSEDVKKSQSDKPKANPASNPKKQPIKHKVYKPSIEVEVEGWETITIRKGKASQKARQIPLRNLQEDDHELEENPSPSRKHSQKKKAKEDTSTFTPLPPKKKPRQELEAEIARKAQNDYAS</sequence>
<feature type="compositionally biased region" description="Polar residues" evidence="1">
    <location>
        <begin position="44"/>
        <end position="53"/>
    </location>
</feature>
<feature type="compositionally biased region" description="Basic and acidic residues" evidence="1">
    <location>
        <begin position="81"/>
        <end position="98"/>
    </location>
</feature>
<gene>
    <name evidence="2" type="ORF">G7Y89_g14741</name>
</gene>
<reference evidence="2 3" key="1">
    <citation type="submission" date="2020-03" db="EMBL/GenBank/DDBJ databases">
        <title>Draft Genome Sequence of Cudoniella acicularis.</title>
        <authorList>
            <person name="Buettner E."/>
            <person name="Kellner H."/>
        </authorList>
    </citation>
    <scope>NUCLEOTIDE SEQUENCE [LARGE SCALE GENOMIC DNA]</scope>
    <source>
        <strain evidence="2 3">DSM 108380</strain>
    </source>
</reference>
<protein>
    <submittedName>
        <fullName evidence="2">Uncharacterized protein</fullName>
    </submittedName>
</protein>
<accession>A0A8H4QYP4</accession>
<feature type="region of interest" description="Disordered" evidence="1">
    <location>
        <begin position="154"/>
        <end position="227"/>
    </location>
</feature>
<feature type="compositionally biased region" description="Basic and acidic residues" evidence="1">
    <location>
        <begin position="210"/>
        <end position="227"/>
    </location>
</feature>
<dbReference type="Proteomes" id="UP000566819">
    <property type="component" value="Unassembled WGS sequence"/>
</dbReference>
<dbReference type="EMBL" id="JAAMPI010002032">
    <property type="protein sequence ID" value="KAF4619105.1"/>
    <property type="molecule type" value="Genomic_DNA"/>
</dbReference>
<comment type="caution">
    <text evidence="2">The sequence shown here is derived from an EMBL/GenBank/DDBJ whole genome shotgun (WGS) entry which is preliminary data.</text>
</comment>
<evidence type="ECO:0000313" key="2">
    <source>
        <dbReference type="EMBL" id="KAF4619105.1"/>
    </source>
</evidence>
<dbReference type="AlphaFoldDB" id="A0A8H4QYP4"/>
<proteinExistence type="predicted"/>
<name>A0A8H4QYP4_9HELO</name>
<evidence type="ECO:0000256" key="1">
    <source>
        <dbReference type="SAM" id="MobiDB-lite"/>
    </source>
</evidence>
<feature type="compositionally biased region" description="Low complexity" evidence="1">
    <location>
        <begin position="69"/>
        <end position="79"/>
    </location>
</feature>
<keyword evidence="3" id="KW-1185">Reference proteome</keyword>
<evidence type="ECO:0000313" key="3">
    <source>
        <dbReference type="Proteomes" id="UP000566819"/>
    </source>
</evidence>